<dbReference type="Pfam" id="PF06985">
    <property type="entry name" value="HET"/>
    <property type="match status" value="1"/>
</dbReference>
<dbReference type="AlphaFoldDB" id="A0A086TIK7"/>
<evidence type="ECO:0000313" key="3">
    <source>
        <dbReference type="EMBL" id="KFH61784.1"/>
    </source>
</evidence>
<dbReference type="PANTHER" id="PTHR24148">
    <property type="entry name" value="ANKYRIN REPEAT DOMAIN-CONTAINING PROTEIN 39 HOMOLOG-RELATED"/>
    <property type="match status" value="1"/>
</dbReference>
<evidence type="ECO:0000313" key="4">
    <source>
        <dbReference type="Proteomes" id="UP000243308"/>
    </source>
</evidence>
<name>A0A086TIK7_9FUNG</name>
<dbReference type="InterPro" id="IPR010730">
    <property type="entry name" value="HET"/>
</dbReference>
<dbReference type="PANTHER" id="PTHR24148:SF64">
    <property type="entry name" value="HETEROKARYON INCOMPATIBILITY DOMAIN-CONTAINING PROTEIN"/>
    <property type="match status" value="1"/>
</dbReference>
<organism evidence="3 4">
    <name type="scientific">Podila verticillata NRRL 6337</name>
    <dbReference type="NCBI Taxonomy" id="1069443"/>
    <lineage>
        <taxon>Eukaryota</taxon>
        <taxon>Fungi</taxon>
        <taxon>Fungi incertae sedis</taxon>
        <taxon>Mucoromycota</taxon>
        <taxon>Mortierellomycotina</taxon>
        <taxon>Mortierellomycetes</taxon>
        <taxon>Mortierellales</taxon>
        <taxon>Mortierellaceae</taxon>
        <taxon>Podila</taxon>
    </lineage>
</organism>
<evidence type="ECO:0000256" key="1">
    <source>
        <dbReference type="SAM" id="MobiDB-lite"/>
    </source>
</evidence>
<feature type="region of interest" description="Disordered" evidence="1">
    <location>
        <begin position="585"/>
        <end position="629"/>
    </location>
</feature>
<dbReference type="InterPro" id="IPR052895">
    <property type="entry name" value="HetReg/Transcr_Mod"/>
</dbReference>
<reference evidence="3 4" key="1">
    <citation type="submission" date="2011-02" db="EMBL/GenBank/DDBJ databases">
        <title>The Genome Sequence of Mortierella verticillata NRRL 6337.</title>
        <authorList>
            <consortium name="The Broad Institute Genome Sequencing Platform"/>
            <person name="Russ C."/>
            <person name="Cuomo C."/>
            <person name="Burger G."/>
            <person name="Gray M.W."/>
            <person name="Holland P.W.H."/>
            <person name="King N."/>
            <person name="Lang F.B.F."/>
            <person name="Roger A.J."/>
            <person name="Ruiz-Trillo I."/>
            <person name="Young S.K."/>
            <person name="Zeng Q."/>
            <person name="Gargeya S."/>
            <person name="Alvarado L."/>
            <person name="Berlin A."/>
            <person name="Chapman S.B."/>
            <person name="Chen Z."/>
            <person name="Freedman E."/>
            <person name="Gellesch M."/>
            <person name="Goldberg J."/>
            <person name="Griggs A."/>
            <person name="Gujja S."/>
            <person name="Heilman E."/>
            <person name="Heiman D."/>
            <person name="Howarth C."/>
            <person name="Mehta T."/>
            <person name="Neiman D."/>
            <person name="Pearson M."/>
            <person name="Roberts A."/>
            <person name="Saif S."/>
            <person name="Shea T."/>
            <person name="Shenoy N."/>
            <person name="Sisk P."/>
            <person name="Stolte C."/>
            <person name="Sykes S."/>
            <person name="White J."/>
            <person name="Yandava C."/>
            <person name="Haas B."/>
            <person name="Nusbaum C."/>
            <person name="Birren B."/>
        </authorList>
    </citation>
    <scope>NUCLEOTIDE SEQUENCE [LARGE SCALE GENOMIC DNA]</scope>
    <source>
        <strain evidence="3 4">NRRL 6337</strain>
    </source>
</reference>
<dbReference type="EMBL" id="KN042439">
    <property type="protein sequence ID" value="KFH61784.1"/>
    <property type="molecule type" value="Genomic_DNA"/>
</dbReference>
<protein>
    <recommendedName>
        <fullName evidence="2">Heterokaryon incompatibility domain-containing protein</fullName>
    </recommendedName>
</protein>
<feature type="compositionally biased region" description="Acidic residues" evidence="1">
    <location>
        <begin position="608"/>
        <end position="629"/>
    </location>
</feature>
<sequence>MVDVIRVVYYSILQQICAMDILFSNRLFYLIHVDVNDKISLVKPFGNAEMQKDIQEEGYRCISHVWGTADRTVDYVWKKGEDDECGANYHRIEGITWDVETRIEKRERLLQIFKYHGGYFWMDNLCIDQSKGPEDKPLEIMGDIYAKCKECICMLDYRPISNERERIEELLENLTEERIANFPGKHEDSDMFNHISNMAKCQWFTRMWTIQEAVLSPVMLFTSETSDGFEYAPIDRSLLQFSYERTGWMKDKHGASPDILDKLESVFYGIWYLSGSMKTLMITLQGHGRECSDSLDYVRAVSGMFRVDIPKDSTIKNIRSRMIFQLWKRGVYMMDKSGIEKWGNSREVYERWSICEYGNVIGSADCLDMDRVNYGRISSKKVLVKTGEKLVKNFSEAGLYNGLVHPRGSKDIMPVHDFIKEQISIIRRIFGVIPVDVDIDRMTEYIVSRFYNGIFTKDEMEYHVEGSMIGIRTFLSAFFYVWKAENADNGECGIFHDPDELYVYKTDKVDMISKRDIGLQVGDELVMGEFGSTYHRGISYEESRDSTVFYVADNGVLSIGRVNRREEGIVLHEGTYQRPTWGDNVYPSKGVNNEESWEMRIGDGNESSGDDDSDSSYESSNEDSDEIRF</sequence>
<dbReference type="Proteomes" id="UP000243308">
    <property type="component" value="Unassembled WGS sequence"/>
</dbReference>
<feature type="domain" description="Heterokaryon incompatibility" evidence="2">
    <location>
        <begin position="59"/>
        <end position="212"/>
    </location>
</feature>
<proteinExistence type="predicted"/>
<accession>A0A086TIK7</accession>
<keyword evidence="4" id="KW-1185">Reference proteome</keyword>
<evidence type="ECO:0000259" key="2">
    <source>
        <dbReference type="Pfam" id="PF06985"/>
    </source>
</evidence>
<gene>
    <name evidence="3" type="ORF">MVEG_12367</name>
</gene>
<dbReference type="OrthoDB" id="2228740at2759"/>